<evidence type="ECO:0000259" key="2">
    <source>
        <dbReference type="Pfam" id="PF02397"/>
    </source>
</evidence>
<dbReference type="Proteomes" id="UP000274271">
    <property type="component" value="Unassembled WGS sequence"/>
</dbReference>
<evidence type="ECO:0000313" key="4">
    <source>
        <dbReference type="Proteomes" id="UP000274271"/>
    </source>
</evidence>
<dbReference type="EMBL" id="RQJP01000005">
    <property type="protein sequence ID" value="RRB11918.1"/>
    <property type="molecule type" value="Genomic_DNA"/>
</dbReference>
<dbReference type="OrthoDB" id="9774190at2"/>
<dbReference type="GO" id="GO:0016780">
    <property type="term" value="F:phosphotransferase activity, for other substituted phosphate groups"/>
    <property type="evidence" value="ECO:0007669"/>
    <property type="project" value="TreeGrafter"/>
</dbReference>
<reference evidence="3 4" key="1">
    <citation type="submission" date="2018-11" db="EMBL/GenBank/DDBJ databases">
        <authorList>
            <person name="Zhou Z."/>
            <person name="Wang G."/>
        </authorList>
    </citation>
    <scope>NUCLEOTIDE SEQUENCE [LARGE SCALE GENOMIC DNA]</scope>
    <source>
        <strain evidence="3 4">KCTC42998</strain>
    </source>
</reference>
<dbReference type="InterPro" id="IPR003362">
    <property type="entry name" value="Bact_transf"/>
</dbReference>
<feature type="domain" description="Bacterial sugar transferase" evidence="2">
    <location>
        <begin position="2"/>
        <end position="177"/>
    </location>
</feature>
<proteinExistence type="inferred from homology"/>
<dbReference type="AlphaFoldDB" id="A0A3P1CFG0"/>
<organism evidence="3 4">
    <name type="scientific">Larkinella knui</name>
    <dbReference type="NCBI Taxonomy" id="2025310"/>
    <lineage>
        <taxon>Bacteria</taxon>
        <taxon>Pseudomonadati</taxon>
        <taxon>Bacteroidota</taxon>
        <taxon>Cytophagia</taxon>
        <taxon>Cytophagales</taxon>
        <taxon>Spirosomataceae</taxon>
        <taxon>Larkinella</taxon>
    </lineage>
</organism>
<gene>
    <name evidence="3" type="ORF">EHT87_23940</name>
</gene>
<comment type="caution">
    <text evidence="3">The sequence shown here is derived from an EMBL/GenBank/DDBJ whole genome shotgun (WGS) entry which is preliminary data.</text>
</comment>
<dbReference type="Pfam" id="PF02397">
    <property type="entry name" value="Bac_transf"/>
    <property type="match status" value="1"/>
</dbReference>
<keyword evidence="3" id="KW-0808">Transferase</keyword>
<evidence type="ECO:0000256" key="1">
    <source>
        <dbReference type="ARBA" id="ARBA00006464"/>
    </source>
</evidence>
<accession>A0A3P1CFG0</accession>
<keyword evidence="4" id="KW-1185">Reference proteome</keyword>
<dbReference type="PANTHER" id="PTHR30576">
    <property type="entry name" value="COLANIC BIOSYNTHESIS UDP-GLUCOSE LIPID CARRIER TRANSFERASE"/>
    <property type="match status" value="1"/>
</dbReference>
<evidence type="ECO:0000313" key="3">
    <source>
        <dbReference type="EMBL" id="RRB11918.1"/>
    </source>
</evidence>
<sequence length="183" mass="20925">MFDLLVLVLVTALVLIWLVPLIALAIILDSPGPVFFAQLRTGRNGRPFRCLKFRSTTYHPTPGFRSNEPEVTSVGRFLRATGLDELPNFFNVLIGDMSIVGPRPHTLQYDAQYWTTPGYRDRHSVRPGITGLIQTRVSPAATPGLIQMPHLLRYDRWYVQRYSLGLDFKICWWTIADRLKAVR</sequence>
<name>A0A3P1CFG0_9BACT</name>
<dbReference type="PANTHER" id="PTHR30576:SF0">
    <property type="entry name" value="UNDECAPRENYL-PHOSPHATE N-ACETYLGALACTOSAMINYL 1-PHOSPHATE TRANSFERASE-RELATED"/>
    <property type="match status" value="1"/>
</dbReference>
<comment type="similarity">
    <text evidence="1">Belongs to the bacterial sugar transferase family.</text>
</comment>
<protein>
    <submittedName>
        <fullName evidence="3">Sugar transferase</fullName>
    </submittedName>
</protein>